<evidence type="ECO:0000256" key="1">
    <source>
        <dbReference type="ARBA" id="ARBA00007301"/>
    </source>
</evidence>
<organism evidence="12 13">
    <name type="scientific">Gillisia mitskevichiae</name>
    <dbReference type="NCBI Taxonomy" id="270921"/>
    <lineage>
        <taxon>Bacteria</taxon>
        <taxon>Pseudomonadati</taxon>
        <taxon>Bacteroidota</taxon>
        <taxon>Flavobacteriia</taxon>
        <taxon>Flavobacteriales</taxon>
        <taxon>Flavobacteriaceae</taxon>
        <taxon>Gillisia</taxon>
    </lineage>
</organism>
<evidence type="ECO:0000259" key="11">
    <source>
        <dbReference type="Pfam" id="PF10590"/>
    </source>
</evidence>
<evidence type="ECO:0000313" key="12">
    <source>
        <dbReference type="EMBL" id="RKS52919.1"/>
    </source>
</evidence>
<feature type="domain" description="Pyridoxine 5'-phosphate oxidase dimerisation C-terminal" evidence="11">
    <location>
        <begin position="174"/>
        <end position="214"/>
    </location>
</feature>
<sequence length="214" mass="24975">MSKNLADYRKNYIKGELLEGHISNDPYIQFKTWFEEMESAQTSSEVNAMNLSSIGLDGFPKNRIVLLKEYSEEGFMFYTNYGSEKAKSILENPKICLSFFWPELERQIIIKGIAEKASEEKANIYFNSRPRESQLGAWASHQSSEIASREVLDKTLKELTLEFQGKPVPKPEFWGGFLVKPISFEFWQGRPNRLHDRIIYTEERNSWNFKRLAP</sequence>
<dbReference type="NCBIfam" id="NF004231">
    <property type="entry name" value="PRK05679.1"/>
    <property type="match status" value="1"/>
</dbReference>
<dbReference type="NCBIfam" id="TIGR00558">
    <property type="entry name" value="pdxH"/>
    <property type="match status" value="1"/>
</dbReference>
<evidence type="ECO:0000259" key="10">
    <source>
        <dbReference type="Pfam" id="PF01243"/>
    </source>
</evidence>
<feature type="domain" description="Pyridoxamine 5'-phosphate oxidase N-terminal" evidence="10">
    <location>
        <begin position="44"/>
        <end position="159"/>
    </location>
</feature>
<reference evidence="12 13" key="1">
    <citation type="submission" date="2018-10" db="EMBL/GenBank/DDBJ databases">
        <title>Genomic Encyclopedia of Archaeal and Bacterial Type Strains, Phase II (KMG-II): from individual species to whole genera.</title>
        <authorList>
            <person name="Goeker M."/>
        </authorList>
    </citation>
    <scope>NUCLEOTIDE SEQUENCE [LARGE SCALE GENOMIC DNA]</scope>
    <source>
        <strain evidence="12 13">DSM 19839</strain>
    </source>
</reference>
<evidence type="ECO:0000256" key="7">
    <source>
        <dbReference type="HAMAP-Rule" id="MF_01629"/>
    </source>
</evidence>
<dbReference type="EC" id="1.4.3.5" evidence="7"/>
<evidence type="ECO:0000256" key="5">
    <source>
        <dbReference type="ARBA" id="ARBA00023002"/>
    </source>
</evidence>
<dbReference type="PANTHER" id="PTHR10851:SF0">
    <property type="entry name" value="PYRIDOXINE-5'-PHOSPHATE OXIDASE"/>
    <property type="match status" value="1"/>
</dbReference>
<keyword evidence="5 7" id="KW-0560">Oxidoreductase</keyword>
<feature type="binding site" evidence="7 8">
    <location>
        <position position="129"/>
    </location>
    <ligand>
        <name>substrate</name>
    </ligand>
</feature>
<name>A0A495PW06_9FLAO</name>
<dbReference type="Pfam" id="PF10590">
    <property type="entry name" value="PNP_phzG_C"/>
    <property type="match status" value="1"/>
</dbReference>
<dbReference type="PIRSF" id="PIRSF000190">
    <property type="entry name" value="Pyd_amn-ph_oxd"/>
    <property type="match status" value="1"/>
</dbReference>
<feature type="binding site" evidence="7 8">
    <location>
        <position position="125"/>
    </location>
    <ligand>
        <name>substrate</name>
    </ligand>
</feature>
<comment type="catalytic activity">
    <reaction evidence="7">
        <text>pyridoxamine 5'-phosphate + O2 + H2O = pyridoxal 5'-phosphate + H2O2 + NH4(+)</text>
        <dbReference type="Rhea" id="RHEA:15817"/>
        <dbReference type="ChEBI" id="CHEBI:15377"/>
        <dbReference type="ChEBI" id="CHEBI:15379"/>
        <dbReference type="ChEBI" id="CHEBI:16240"/>
        <dbReference type="ChEBI" id="CHEBI:28938"/>
        <dbReference type="ChEBI" id="CHEBI:58451"/>
        <dbReference type="ChEBI" id="CHEBI:597326"/>
        <dbReference type="EC" id="1.4.3.5"/>
    </reaction>
</comment>
<comment type="caution">
    <text evidence="7">Lacks conserved residue(s) required for the propagation of feature annotation.</text>
</comment>
<feature type="binding site" evidence="7 9">
    <location>
        <position position="85"/>
    </location>
    <ligand>
        <name>FMN</name>
        <dbReference type="ChEBI" id="CHEBI:58210"/>
    </ligand>
</feature>
<feature type="binding site" evidence="7 9">
    <location>
        <begin position="78"/>
        <end position="79"/>
    </location>
    <ligand>
        <name>FMN</name>
        <dbReference type="ChEBI" id="CHEBI:58210"/>
    </ligand>
</feature>
<feature type="binding site" evidence="7 9">
    <location>
        <begin position="142"/>
        <end position="143"/>
    </location>
    <ligand>
        <name>FMN</name>
        <dbReference type="ChEBI" id="CHEBI:58210"/>
    </ligand>
</feature>
<keyword evidence="13" id="KW-1185">Reference proteome</keyword>
<comment type="similarity">
    <text evidence="1 7">Belongs to the pyridoxamine 5'-phosphate oxidase family.</text>
</comment>
<comment type="pathway">
    <text evidence="7">Cofactor metabolism; pyridoxal 5'-phosphate salvage; pyridoxal 5'-phosphate from pyridoxamine 5'-phosphate: step 1/1.</text>
</comment>
<dbReference type="HAMAP" id="MF_01629">
    <property type="entry name" value="PdxH"/>
    <property type="match status" value="1"/>
</dbReference>
<feature type="binding site" evidence="8">
    <location>
        <begin position="9"/>
        <end position="12"/>
    </location>
    <ligand>
        <name>substrate</name>
    </ligand>
</feature>
<comment type="catalytic activity">
    <reaction evidence="7">
        <text>pyridoxine 5'-phosphate + O2 = pyridoxal 5'-phosphate + H2O2</text>
        <dbReference type="Rhea" id="RHEA:15149"/>
        <dbReference type="ChEBI" id="CHEBI:15379"/>
        <dbReference type="ChEBI" id="CHEBI:16240"/>
        <dbReference type="ChEBI" id="CHEBI:58589"/>
        <dbReference type="ChEBI" id="CHEBI:597326"/>
        <dbReference type="EC" id="1.4.3.5"/>
    </reaction>
</comment>
<dbReference type="Proteomes" id="UP000276282">
    <property type="component" value="Unassembled WGS sequence"/>
</dbReference>
<proteinExistence type="inferred from homology"/>
<dbReference type="EMBL" id="RBLG01000002">
    <property type="protein sequence ID" value="RKS52919.1"/>
    <property type="molecule type" value="Genomic_DNA"/>
</dbReference>
<feature type="binding site" evidence="7 9">
    <location>
        <begin position="63"/>
        <end position="68"/>
    </location>
    <ligand>
        <name>FMN</name>
        <dbReference type="ChEBI" id="CHEBI:58210"/>
    </ligand>
</feature>
<dbReference type="PANTHER" id="PTHR10851">
    <property type="entry name" value="PYRIDOXINE-5-PHOSPHATE OXIDASE"/>
    <property type="match status" value="1"/>
</dbReference>
<dbReference type="Gene3D" id="2.30.110.10">
    <property type="entry name" value="Electron Transport, Fmn-binding Protein, Chain A"/>
    <property type="match status" value="1"/>
</dbReference>
<dbReference type="InterPro" id="IPR011576">
    <property type="entry name" value="Pyridox_Oxase_N"/>
</dbReference>
<feature type="binding site" evidence="7 9">
    <location>
        <position position="187"/>
    </location>
    <ligand>
        <name>FMN</name>
        <dbReference type="ChEBI" id="CHEBI:58210"/>
    </ligand>
</feature>
<keyword evidence="4 7" id="KW-0288">FMN</keyword>
<comment type="subunit">
    <text evidence="2 7">Homodimer.</text>
</comment>
<evidence type="ECO:0000256" key="8">
    <source>
        <dbReference type="PIRSR" id="PIRSR000190-1"/>
    </source>
</evidence>
<dbReference type="RefSeq" id="WP_121344965.1">
    <property type="nucleotide sequence ID" value="NZ_RBLG01000002.1"/>
</dbReference>
<feature type="binding site" evidence="7 8">
    <location>
        <position position="68"/>
    </location>
    <ligand>
        <name>substrate</name>
    </ligand>
</feature>
<evidence type="ECO:0000256" key="3">
    <source>
        <dbReference type="ARBA" id="ARBA00022630"/>
    </source>
</evidence>
<dbReference type="InterPro" id="IPR012349">
    <property type="entry name" value="Split_barrel_FMN-bd"/>
</dbReference>
<dbReference type="FunFam" id="2.30.110.10:FF:000020">
    <property type="entry name" value="PNPO isoform 11"/>
    <property type="match status" value="1"/>
</dbReference>
<feature type="binding site" evidence="7 8">
    <location>
        <position position="133"/>
    </location>
    <ligand>
        <name>substrate</name>
    </ligand>
</feature>
<evidence type="ECO:0000256" key="4">
    <source>
        <dbReference type="ARBA" id="ARBA00022643"/>
    </source>
</evidence>
<dbReference type="SUPFAM" id="SSF50475">
    <property type="entry name" value="FMN-binding split barrel"/>
    <property type="match status" value="1"/>
</dbReference>
<evidence type="ECO:0000256" key="2">
    <source>
        <dbReference type="ARBA" id="ARBA00011738"/>
    </source>
</evidence>
<accession>A0A495PW06</accession>
<evidence type="ECO:0000313" key="13">
    <source>
        <dbReference type="Proteomes" id="UP000276282"/>
    </source>
</evidence>
<dbReference type="UniPathway" id="UPA01068">
    <property type="reaction ID" value="UER00304"/>
</dbReference>
<dbReference type="InterPro" id="IPR019576">
    <property type="entry name" value="Pyridoxamine_oxidase_dimer_C"/>
</dbReference>
<evidence type="ECO:0000256" key="9">
    <source>
        <dbReference type="PIRSR" id="PIRSR000190-2"/>
    </source>
</evidence>
<keyword evidence="6 7" id="KW-0664">Pyridoxine biosynthesis</keyword>
<keyword evidence="3 7" id="KW-0285">Flavoprotein</keyword>
<comment type="cofactor">
    <cofactor evidence="7 9">
        <name>FMN</name>
        <dbReference type="ChEBI" id="CHEBI:58210"/>
    </cofactor>
    <text evidence="7 9">Binds 1 FMN per subunit.</text>
</comment>
<feature type="binding site" evidence="7 8">
    <location>
        <begin position="193"/>
        <end position="195"/>
    </location>
    <ligand>
        <name>substrate</name>
    </ligand>
</feature>
<evidence type="ECO:0000256" key="6">
    <source>
        <dbReference type="ARBA" id="ARBA00023096"/>
    </source>
</evidence>
<dbReference type="GO" id="GO:0004733">
    <property type="term" value="F:pyridoxamine phosphate oxidase activity"/>
    <property type="evidence" value="ECO:0007669"/>
    <property type="project" value="UniProtKB-UniRule"/>
</dbReference>
<dbReference type="PROSITE" id="PS01064">
    <property type="entry name" value="PYRIDOX_OXIDASE"/>
    <property type="match status" value="1"/>
</dbReference>
<dbReference type="InterPro" id="IPR000659">
    <property type="entry name" value="Pyridox_Oxase"/>
</dbReference>
<feature type="binding site" evidence="7 9">
    <location>
        <position position="197"/>
    </location>
    <ligand>
        <name>FMN</name>
        <dbReference type="ChEBI" id="CHEBI:58210"/>
    </ligand>
</feature>
<gene>
    <name evidence="7" type="primary">pdxH</name>
    <name evidence="12" type="ORF">BC962_1162</name>
</gene>
<dbReference type="InterPro" id="IPR019740">
    <property type="entry name" value="Pyridox_Oxase_CS"/>
</dbReference>
<dbReference type="Pfam" id="PF01243">
    <property type="entry name" value="PNPOx_N"/>
    <property type="match status" value="1"/>
</dbReference>
<dbReference type="AlphaFoldDB" id="A0A495PW06"/>
<comment type="pathway">
    <text evidence="7">Cofactor metabolism; pyridoxal 5'-phosphate salvage; pyridoxal 5'-phosphate from pyridoxine 5'-phosphate: step 1/1.</text>
</comment>
<protein>
    <recommendedName>
        <fullName evidence="7">Pyridoxine/pyridoxamine 5'-phosphate oxidase</fullName>
        <ecNumber evidence="7">1.4.3.5</ecNumber>
    </recommendedName>
    <alternativeName>
        <fullName evidence="7">PNP/PMP oxidase</fullName>
        <shortName evidence="7">PNPOx</shortName>
    </alternativeName>
    <alternativeName>
        <fullName evidence="7">Pyridoxal 5'-phosphate synthase</fullName>
    </alternativeName>
</protein>
<feature type="binding site" evidence="7 9">
    <location>
        <position position="107"/>
    </location>
    <ligand>
        <name>FMN</name>
        <dbReference type="ChEBI" id="CHEBI:58210"/>
    </ligand>
</feature>
<dbReference type="GO" id="GO:0010181">
    <property type="term" value="F:FMN binding"/>
    <property type="evidence" value="ECO:0007669"/>
    <property type="project" value="UniProtKB-UniRule"/>
</dbReference>
<comment type="function">
    <text evidence="7">Catalyzes the oxidation of either pyridoxine 5'-phosphate (PNP) or pyridoxamine 5'-phosphate (PMP) into pyridoxal 5'-phosphate (PLP).</text>
</comment>
<dbReference type="OrthoDB" id="9780392at2"/>
<dbReference type="GO" id="GO:0008615">
    <property type="term" value="P:pyridoxine biosynthetic process"/>
    <property type="evidence" value="ECO:0007669"/>
    <property type="project" value="UniProtKB-UniRule"/>
</dbReference>
<comment type="caution">
    <text evidence="12">The sequence shown here is derived from an EMBL/GenBank/DDBJ whole genome shotgun (WGS) entry which is preliminary data.</text>
</comment>